<name>A0A8B5VXV7_ENTAV</name>
<dbReference type="EMBL" id="PDXQ01000002">
    <property type="protein sequence ID" value="TRZ28838.1"/>
    <property type="molecule type" value="Genomic_DNA"/>
</dbReference>
<gene>
    <name evidence="1" type="ORF">AUF17_19215</name>
</gene>
<evidence type="ECO:0000313" key="1">
    <source>
        <dbReference type="EMBL" id="TRZ28838.1"/>
    </source>
</evidence>
<organism evidence="1 2">
    <name type="scientific">Enterococcus avium</name>
    <name type="common">Streptococcus avium</name>
    <dbReference type="NCBI Taxonomy" id="33945"/>
    <lineage>
        <taxon>Bacteria</taxon>
        <taxon>Bacillati</taxon>
        <taxon>Bacillota</taxon>
        <taxon>Bacilli</taxon>
        <taxon>Lactobacillales</taxon>
        <taxon>Enterococcaceae</taxon>
        <taxon>Enterococcus</taxon>
    </lineage>
</organism>
<dbReference type="RefSeq" id="WP_016178705.1">
    <property type="nucleotide sequence ID" value="NZ_CAAKOC010000111.1"/>
</dbReference>
<dbReference type="Proteomes" id="UP000316316">
    <property type="component" value="Unassembled WGS sequence"/>
</dbReference>
<sequence>MSNIRIFLIVICVIIIILFIIKGLKIKRENKQFKIDKKQLVKEKYPDLSEADLKYRQSSLEAYQRIHMHNPKKGVILLAILGFIIGIIGAVTGAIYALITSGSLFIPILLLAVSYYSLSLVVICSPTIDQQFDFWYHYLEENPDNQLQVVLTPREMAEKIVENQKKIGLYCSVIGVMFTLISILSY</sequence>
<proteinExistence type="predicted"/>
<protein>
    <submittedName>
        <fullName evidence="1">Uncharacterized protein</fullName>
    </submittedName>
</protein>
<reference evidence="1 2" key="1">
    <citation type="submission" date="2017-10" db="EMBL/GenBank/DDBJ databases">
        <title>FDA dAtabase for Regulatory Grade micrObial Sequences (FDA-ARGOS): Supporting development and validation of Infectious Disease Dx tests.</title>
        <authorList>
            <person name="Campos J."/>
            <person name="Goldberg B."/>
            <person name="Tallon L.J."/>
            <person name="Sadzewicz L."/>
            <person name="Sengamalay N."/>
            <person name="Ott S."/>
            <person name="Godinez A."/>
            <person name="Nagaraj S."/>
            <person name="Vyas G."/>
            <person name="Aluvathingal J."/>
            <person name="Nadendla S."/>
            <person name="Geyer C."/>
            <person name="Nandy P."/>
            <person name="Hobson J."/>
            <person name="Sichtig H."/>
        </authorList>
    </citation>
    <scope>NUCLEOTIDE SEQUENCE [LARGE SCALE GENOMIC DNA]</scope>
    <source>
        <strain evidence="1 2">FDAARGOS_185</strain>
    </source>
</reference>
<accession>A0A8B5VXV7</accession>
<evidence type="ECO:0000313" key="2">
    <source>
        <dbReference type="Proteomes" id="UP000316316"/>
    </source>
</evidence>
<comment type="caution">
    <text evidence="1">The sequence shown here is derived from an EMBL/GenBank/DDBJ whole genome shotgun (WGS) entry which is preliminary data.</text>
</comment>
<dbReference type="AlphaFoldDB" id="A0A8B5VXV7"/>